<organism evidence="3 4">
    <name type="scientific">Belliella alkalica</name>
    <dbReference type="NCBI Taxonomy" id="1730871"/>
    <lineage>
        <taxon>Bacteria</taxon>
        <taxon>Pseudomonadati</taxon>
        <taxon>Bacteroidota</taxon>
        <taxon>Cytophagia</taxon>
        <taxon>Cytophagales</taxon>
        <taxon>Cyclobacteriaceae</taxon>
        <taxon>Belliella</taxon>
    </lineage>
</organism>
<dbReference type="InterPro" id="IPR029030">
    <property type="entry name" value="Caspase-like_dom_sf"/>
</dbReference>
<dbReference type="SUPFAM" id="SSF52129">
    <property type="entry name" value="Caspase-like"/>
    <property type="match status" value="1"/>
</dbReference>
<sequence>MRVAYKIFLNAILLCYFFVSFICVSSNAQSQFFKFPITESGVYKISQNQLNQVGITGLENISIFGNPGLLPQRLDSLDLTLKEIPTKIIGSELFVYLEGPNIINAQTNDWEYQHHYYTDTVFYLISNQVPTIRIQESERSQNNFNGSLHLIAVKKEESHNLLTSGRNWYGTAFYGNQSYNHSFNIPNENAGLGIVKVKVMAQSLQESRLNLQVNGQAIEDFSIPAIPNTTFGIKGREETVLSNFPIASNATAAVRLTQQSADINGDAFIDYVSIAIPFSNNNLPNGLFYNLSAVPLSISPIAGKELFSISNAYEIKHVLSQTEIKPREKIIVFGRNETRNIPTPISVNLHLRNNPITESLIIVSPESLLSQAKRLANHKNSIGIRSKVVTLNEVFDAFGYGTYDITAIRNFLSYHYLNNGQIKNVLFFGKGTIDYKRKIEGGRPNLVPSYSSKSSLNPLSTYSSDDYYGFLEIGQGEWDENNSGDEILKVGIGRIPAISIQEAREAVDKIIAYETRTENQGDWKRRVAFFADDGDNNIHLSNAESHAKFLTENHPEYIVEKLYLDRYEQVRNDGRQSSPQAKDALKTTIEEGVLILNYVGHGNETTLTAERVFQSSDLRDWVDTPLLPLVVTATCEFGRHDSPYIRSGAEEMLFAKNKGAISLLTTGRPVFSSSNFTLNKAFIEAVFEKENGENLDLGEIFKRTKNNSLNGALNRNFSLLGDPSLKLAIPELLSKVKKVMDIDLEVEIDTLSAMQKIFVRGKIVDPLTESSISNSKGTYKLVLFDRKEMKQTLGDESSPVNFEVEGNILFQGIGNIFDGAFETEIFIPKNISTDFGEGIIRVFATLENNQEAMSAKKTIIGGVNQMITEDTEGPLIEMLFGNKYGEDLTVFSAYNIRLMANLSDESGINISTTNTDQNITLRINDSHPVFLNSFYNSIDNGYKKGRILVPIEGLNEGINTISLEVWDNVGNRSYMEREILVEGSSSIRILKSTTYPNPSIEFSKFKVEHNRTGENLMLHLRVFSILGHEIYRASKRYVKANYILDDLEWIFFHSKTKYPTKGTYIYELELVSEIDNTSDRKSGKIIIK</sequence>
<dbReference type="RefSeq" id="WP_241414050.1">
    <property type="nucleotide sequence ID" value="NZ_JAKZGO010000017.1"/>
</dbReference>
<evidence type="ECO:0000313" key="3">
    <source>
        <dbReference type="EMBL" id="MCH7415153.1"/>
    </source>
</evidence>
<evidence type="ECO:0000259" key="2">
    <source>
        <dbReference type="Pfam" id="PF01364"/>
    </source>
</evidence>
<dbReference type="EMBL" id="JAKZGO010000017">
    <property type="protein sequence ID" value="MCH7415153.1"/>
    <property type="molecule type" value="Genomic_DNA"/>
</dbReference>
<proteinExistence type="predicted"/>
<keyword evidence="1" id="KW-0732">Signal</keyword>
<feature type="domain" description="Gingipain" evidence="2">
    <location>
        <begin position="361"/>
        <end position="727"/>
    </location>
</feature>
<name>A0ABS9VFG6_9BACT</name>
<dbReference type="Gene3D" id="3.40.50.1460">
    <property type="match status" value="1"/>
</dbReference>
<keyword evidence="4" id="KW-1185">Reference proteome</keyword>
<accession>A0ABS9VFG6</accession>
<dbReference type="Pfam" id="PF01364">
    <property type="entry name" value="Peptidase_C25"/>
    <property type="match status" value="1"/>
</dbReference>
<comment type="caution">
    <text evidence="3">The sequence shown here is derived from an EMBL/GenBank/DDBJ whole genome shotgun (WGS) entry which is preliminary data.</text>
</comment>
<dbReference type="CDD" id="cd02258">
    <property type="entry name" value="Peptidase_C25_N"/>
    <property type="match status" value="1"/>
</dbReference>
<dbReference type="NCBIfam" id="NF033707">
    <property type="entry name" value="T9SS_sortase"/>
    <property type="match status" value="1"/>
</dbReference>
<gene>
    <name evidence="3" type="primary">porU</name>
    <name evidence="3" type="ORF">MM213_16755</name>
</gene>
<evidence type="ECO:0000256" key="1">
    <source>
        <dbReference type="ARBA" id="ARBA00022729"/>
    </source>
</evidence>
<dbReference type="Proteomes" id="UP001165430">
    <property type="component" value="Unassembled WGS sequence"/>
</dbReference>
<dbReference type="InterPro" id="IPR001769">
    <property type="entry name" value="Gingipain"/>
</dbReference>
<dbReference type="InterPro" id="IPR029031">
    <property type="entry name" value="Gingipain_N_sf"/>
</dbReference>
<reference evidence="3" key="1">
    <citation type="submission" date="2022-03" db="EMBL/GenBank/DDBJ databases">
        <title>De novo assembled genomes of Belliella spp. (Cyclobacteriaceae) strains.</title>
        <authorList>
            <person name="Szabo A."/>
            <person name="Korponai K."/>
            <person name="Felfoldi T."/>
        </authorList>
    </citation>
    <scope>NUCLEOTIDE SEQUENCE</scope>
    <source>
        <strain evidence="3">DSM 111903</strain>
    </source>
</reference>
<protein>
    <submittedName>
        <fullName evidence="3">Type IX secretion system sortase PorU</fullName>
    </submittedName>
</protein>
<dbReference type="Gene3D" id="3.40.50.10390">
    <property type="entry name" value="Gingipain r, domain 1"/>
    <property type="match status" value="1"/>
</dbReference>
<evidence type="ECO:0000313" key="4">
    <source>
        <dbReference type="Proteomes" id="UP001165430"/>
    </source>
</evidence>